<dbReference type="Proteomes" id="UP000663671">
    <property type="component" value="Chromosome 2"/>
</dbReference>
<dbReference type="VEuPathDB" id="FungiDB:I7I51_08669"/>
<protein>
    <submittedName>
        <fullName evidence="2">Uncharacterized protein</fullName>
    </submittedName>
</protein>
<evidence type="ECO:0000313" key="2">
    <source>
        <dbReference type="EMBL" id="QSS59236.1"/>
    </source>
</evidence>
<proteinExistence type="predicted"/>
<evidence type="ECO:0000313" key="3">
    <source>
        <dbReference type="Proteomes" id="UP000663671"/>
    </source>
</evidence>
<feature type="region of interest" description="Disordered" evidence="1">
    <location>
        <begin position="65"/>
        <end position="105"/>
    </location>
</feature>
<gene>
    <name evidence="2" type="ORF">I7I51_08669</name>
</gene>
<dbReference type="EMBL" id="CP069109">
    <property type="protein sequence ID" value="QSS59236.1"/>
    <property type="molecule type" value="Genomic_DNA"/>
</dbReference>
<feature type="compositionally biased region" description="Polar residues" evidence="1">
    <location>
        <begin position="93"/>
        <end position="105"/>
    </location>
</feature>
<evidence type="ECO:0000256" key="1">
    <source>
        <dbReference type="SAM" id="MobiDB-lite"/>
    </source>
</evidence>
<sequence>MGDIQFVFGDTVQSVIQCQNWKTHLKNAPDSYRATEISSGVSFLNPWCLASQTIRDMLPHTEYDLKEFNNPTSPPTVDEDPNETPQYHIIQPHATSMTSARETRY</sequence>
<name>A0A8A1LYH6_AJECA</name>
<organism evidence="2 3">
    <name type="scientific">Ajellomyces capsulatus</name>
    <name type="common">Darling's disease fungus</name>
    <name type="synonym">Histoplasma capsulatum</name>
    <dbReference type="NCBI Taxonomy" id="5037"/>
    <lineage>
        <taxon>Eukaryota</taxon>
        <taxon>Fungi</taxon>
        <taxon>Dikarya</taxon>
        <taxon>Ascomycota</taxon>
        <taxon>Pezizomycotina</taxon>
        <taxon>Eurotiomycetes</taxon>
        <taxon>Eurotiomycetidae</taxon>
        <taxon>Onygenales</taxon>
        <taxon>Ajellomycetaceae</taxon>
        <taxon>Histoplasma</taxon>
    </lineage>
</organism>
<accession>A0A8A1LYH6</accession>
<reference evidence="2" key="1">
    <citation type="submission" date="2021-01" db="EMBL/GenBank/DDBJ databases">
        <title>Chromosome-level genome assembly of a human fungal pathogen reveals clustering of transcriptionally co-regulated genes.</title>
        <authorList>
            <person name="Voorhies M."/>
            <person name="Cohen S."/>
            <person name="Shea T.P."/>
            <person name="Petrus S."/>
            <person name="Munoz J.F."/>
            <person name="Poplawski S."/>
            <person name="Goldman W.E."/>
            <person name="Michael T."/>
            <person name="Cuomo C.A."/>
            <person name="Sil A."/>
            <person name="Beyhan S."/>
        </authorList>
    </citation>
    <scope>NUCLEOTIDE SEQUENCE</scope>
    <source>
        <strain evidence="2">WU24</strain>
    </source>
</reference>
<dbReference type="AlphaFoldDB" id="A0A8A1LYH6"/>